<feature type="compositionally biased region" description="Acidic residues" evidence="1">
    <location>
        <begin position="224"/>
        <end position="275"/>
    </location>
</feature>
<organism evidence="2 3">
    <name type="scientific">Recurvomyces mirabilis</name>
    <dbReference type="NCBI Taxonomy" id="574656"/>
    <lineage>
        <taxon>Eukaryota</taxon>
        <taxon>Fungi</taxon>
        <taxon>Dikarya</taxon>
        <taxon>Ascomycota</taxon>
        <taxon>Pezizomycotina</taxon>
        <taxon>Dothideomycetes</taxon>
        <taxon>Dothideomycetidae</taxon>
        <taxon>Mycosphaerellales</taxon>
        <taxon>Teratosphaeriaceae</taxon>
        <taxon>Recurvomyces</taxon>
    </lineage>
</organism>
<dbReference type="Proteomes" id="UP001274830">
    <property type="component" value="Unassembled WGS sequence"/>
</dbReference>
<feature type="compositionally biased region" description="Polar residues" evidence="1">
    <location>
        <begin position="1"/>
        <end position="10"/>
    </location>
</feature>
<proteinExistence type="predicted"/>
<keyword evidence="3" id="KW-1185">Reference proteome</keyword>
<dbReference type="EMBL" id="JAUTXT010000019">
    <property type="protein sequence ID" value="KAK3674575.1"/>
    <property type="molecule type" value="Genomic_DNA"/>
</dbReference>
<evidence type="ECO:0000313" key="3">
    <source>
        <dbReference type="Proteomes" id="UP001274830"/>
    </source>
</evidence>
<comment type="caution">
    <text evidence="2">The sequence shown here is derived from an EMBL/GenBank/DDBJ whole genome shotgun (WGS) entry which is preliminary data.</text>
</comment>
<feature type="compositionally biased region" description="Basic and acidic residues" evidence="1">
    <location>
        <begin position="210"/>
        <end position="223"/>
    </location>
</feature>
<reference evidence="2" key="1">
    <citation type="submission" date="2023-07" db="EMBL/GenBank/DDBJ databases">
        <title>Black Yeasts Isolated from many extreme environments.</title>
        <authorList>
            <person name="Coleine C."/>
            <person name="Stajich J.E."/>
            <person name="Selbmann L."/>
        </authorList>
    </citation>
    <scope>NUCLEOTIDE SEQUENCE</scope>
    <source>
        <strain evidence="2">CCFEE 5485</strain>
    </source>
</reference>
<feature type="region of interest" description="Disordered" evidence="1">
    <location>
        <begin position="203"/>
        <end position="275"/>
    </location>
</feature>
<evidence type="ECO:0000313" key="2">
    <source>
        <dbReference type="EMBL" id="KAK3674575.1"/>
    </source>
</evidence>
<feature type="region of interest" description="Disordered" evidence="1">
    <location>
        <begin position="1"/>
        <end position="39"/>
    </location>
</feature>
<name>A0AAE1C192_9PEZI</name>
<sequence length="452" mass="51213">MRRSARISTLSRERAVTPDNSTATTTRSRRRAEEPSEPLTPIGRTVDIWYDLWSTKRLNEAITQRTGKDPGPLERPCYVRRLVELDQEWTFHRFWELPKELRFAIYAKCLELQPSKTSGLLTCYPNILQTSSGIHKVAQPMLYTTNTFELKINTIEFSKLDHPVETLEDAPMEDIDELWPEMFSKITSITLVLRLVQGVIKQDDDDEATEHEQEAVDRDPDKDFETEEDDGDDDEANSSDHDEADADADEIGVEEEEEPRIEDAIAGDEDEEDVAPDSYQQLNHILYSLMALPMLKNLHIVVKKCPEHVSDELLESILHPVTQLAHSTGARLTFECVPVKVTTSLEDSRALTRKTSSHHTLLCKLQDEVIPASGFYDRVAASERANGIVRLLANIIHEAEDCSNTLDVYFDSAHYDRCNTALTALRSCLASTAFRDFEAKILDGWTTAKTSS</sequence>
<dbReference type="AlphaFoldDB" id="A0AAE1C192"/>
<gene>
    <name evidence="2" type="ORF">LTR78_005661</name>
</gene>
<accession>A0AAE1C192</accession>
<evidence type="ECO:0000256" key="1">
    <source>
        <dbReference type="SAM" id="MobiDB-lite"/>
    </source>
</evidence>
<protein>
    <submittedName>
        <fullName evidence="2">Uncharacterized protein</fullName>
    </submittedName>
</protein>